<dbReference type="EMBL" id="JYDJ01000032">
    <property type="protein sequence ID" value="KRX48219.1"/>
    <property type="molecule type" value="Genomic_DNA"/>
</dbReference>
<dbReference type="InterPro" id="IPR011268">
    <property type="entry name" value="Purine_phosphorylase"/>
</dbReference>
<evidence type="ECO:0000256" key="2">
    <source>
        <dbReference type="ARBA" id="ARBA00006751"/>
    </source>
</evidence>
<evidence type="ECO:0000256" key="9">
    <source>
        <dbReference type="ARBA" id="ARBA00023970"/>
    </source>
</evidence>
<reference evidence="12 13" key="1">
    <citation type="submission" date="2015-01" db="EMBL/GenBank/DDBJ databases">
        <title>Evolution of Trichinella species and genotypes.</title>
        <authorList>
            <person name="Korhonen P.K."/>
            <person name="Edoardo P."/>
            <person name="Giuseppe L.R."/>
            <person name="Gasser R.B."/>
        </authorList>
    </citation>
    <scope>NUCLEOTIDE SEQUENCE [LARGE SCALE GENOMIC DNA]</scope>
    <source>
        <strain evidence="12">ISS417</strain>
    </source>
</reference>
<sequence length="303" mass="34040">LDLVCNLLIVQMSNTTFFFSRLSSSAEDEHEQCRVAANYLKLKIKQNIQIAILCSENFAEIGTFLSNSETISCEGIPGFPVNRKNCDQNNFVFGYVGKAYIGCMFAHLSTYDGYTVSETVAPVRILHLLGAELILLISNAHSLNQKFKAGDFMIIKDHLNFAELMGISALAGRYENLYGIQFPNLRMAYDAEYRQILKSIAEKANLEKRVHEGVYTVLGNSAHPTRTEMEFIKTLGSDAIGMNLCHEVVAARQYNMRVVAIAVIRPAVREKNEQEKIPDAANQQVKATLFQFIEQFCIETKFA</sequence>
<evidence type="ECO:0000256" key="7">
    <source>
        <dbReference type="ARBA" id="ARBA00023929"/>
    </source>
</evidence>
<evidence type="ECO:0000256" key="3">
    <source>
        <dbReference type="ARBA" id="ARBA00011886"/>
    </source>
</evidence>
<keyword evidence="13" id="KW-1185">Reference proteome</keyword>
<comment type="catalytic activity">
    <reaction evidence="7">
        <text>2'-deoxyguanosine + phosphate = 2-deoxy-alpha-D-ribose 1-phosphate + guanine</text>
        <dbReference type="Rhea" id="RHEA:27738"/>
        <dbReference type="ChEBI" id="CHEBI:16235"/>
        <dbReference type="ChEBI" id="CHEBI:17172"/>
        <dbReference type="ChEBI" id="CHEBI:43474"/>
        <dbReference type="ChEBI" id="CHEBI:57259"/>
        <dbReference type="EC" id="2.4.2.1"/>
    </reaction>
</comment>
<evidence type="ECO:0000256" key="4">
    <source>
        <dbReference type="ARBA" id="ARBA00022676"/>
    </source>
</evidence>
<keyword evidence="5" id="KW-0808">Transferase</keyword>
<dbReference type="AlphaFoldDB" id="A0A0V0UAL5"/>
<evidence type="ECO:0000256" key="8">
    <source>
        <dbReference type="ARBA" id="ARBA00023950"/>
    </source>
</evidence>
<dbReference type="STRING" id="144512.A0A0V0UAL5"/>
<dbReference type="CDD" id="cd09009">
    <property type="entry name" value="PNP-EcPNPII_like"/>
    <property type="match status" value="1"/>
</dbReference>
<evidence type="ECO:0000259" key="11">
    <source>
        <dbReference type="Pfam" id="PF01048"/>
    </source>
</evidence>
<dbReference type="Proteomes" id="UP000055048">
    <property type="component" value="Unassembled WGS sequence"/>
</dbReference>
<evidence type="ECO:0000256" key="6">
    <source>
        <dbReference type="ARBA" id="ARBA00023918"/>
    </source>
</evidence>
<dbReference type="PANTHER" id="PTHR11904:SF9">
    <property type="entry name" value="PURINE NUCLEOSIDE PHOSPHORYLASE-RELATED"/>
    <property type="match status" value="1"/>
</dbReference>
<dbReference type="OrthoDB" id="10261782at2759"/>
<organism evidence="12 13">
    <name type="scientific">Trichinella murrelli</name>
    <dbReference type="NCBI Taxonomy" id="144512"/>
    <lineage>
        <taxon>Eukaryota</taxon>
        <taxon>Metazoa</taxon>
        <taxon>Ecdysozoa</taxon>
        <taxon>Nematoda</taxon>
        <taxon>Enoplea</taxon>
        <taxon>Dorylaimia</taxon>
        <taxon>Trichinellida</taxon>
        <taxon>Trichinellidae</taxon>
        <taxon>Trichinella</taxon>
    </lineage>
</organism>
<comment type="pathway">
    <text evidence="1">Purine metabolism; purine nucleoside salvage.</text>
</comment>
<gene>
    <name evidence="12" type="ORF">T05_14630</name>
</gene>
<evidence type="ECO:0000256" key="10">
    <source>
        <dbReference type="ARBA" id="ARBA00031036"/>
    </source>
</evidence>
<dbReference type="GO" id="GO:0004731">
    <property type="term" value="F:purine-nucleoside phosphorylase activity"/>
    <property type="evidence" value="ECO:0007669"/>
    <property type="project" value="UniProtKB-EC"/>
</dbReference>
<comment type="catalytic activity">
    <reaction evidence="6">
        <text>inosine + phosphate = alpha-D-ribose 1-phosphate + hypoxanthine</text>
        <dbReference type="Rhea" id="RHEA:27646"/>
        <dbReference type="ChEBI" id="CHEBI:17368"/>
        <dbReference type="ChEBI" id="CHEBI:17596"/>
        <dbReference type="ChEBI" id="CHEBI:43474"/>
        <dbReference type="ChEBI" id="CHEBI:57720"/>
        <dbReference type="EC" id="2.4.2.1"/>
    </reaction>
</comment>
<dbReference type="EC" id="2.4.2.1" evidence="3"/>
<dbReference type="GO" id="GO:0005737">
    <property type="term" value="C:cytoplasm"/>
    <property type="evidence" value="ECO:0007669"/>
    <property type="project" value="TreeGrafter"/>
</dbReference>
<dbReference type="GO" id="GO:0009116">
    <property type="term" value="P:nucleoside metabolic process"/>
    <property type="evidence" value="ECO:0007669"/>
    <property type="project" value="InterPro"/>
</dbReference>
<accession>A0A0V0UAL5</accession>
<dbReference type="InterPro" id="IPR035994">
    <property type="entry name" value="Nucleoside_phosphorylase_sf"/>
</dbReference>
<proteinExistence type="inferred from homology"/>
<dbReference type="InterPro" id="IPR000845">
    <property type="entry name" value="Nucleoside_phosphorylase_d"/>
</dbReference>
<comment type="catalytic activity">
    <reaction evidence="8">
        <text>2'-deoxyinosine + phosphate = 2-deoxy-alpha-D-ribose 1-phosphate + hypoxanthine</text>
        <dbReference type="Rhea" id="RHEA:27750"/>
        <dbReference type="ChEBI" id="CHEBI:17368"/>
        <dbReference type="ChEBI" id="CHEBI:28997"/>
        <dbReference type="ChEBI" id="CHEBI:43474"/>
        <dbReference type="ChEBI" id="CHEBI:57259"/>
        <dbReference type="EC" id="2.4.2.1"/>
    </reaction>
</comment>
<dbReference type="PANTHER" id="PTHR11904">
    <property type="entry name" value="METHYLTHIOADENOSINE/PURINE NUCLEOSIDE PHOSPHORYLASE"/>
    <property type="match status" value="1"/>
</dbReference>
<keyword evidence="4" id="KW-0328">Glycosyltransferase</keyword>
<dbReference type="SUPFAM" id="SSF53167">
    <property type="entry name" value="Purine and uridine phosphorylases"/>
    <property type="match status" value="1"/>
</dbReference>
<comment type="caution">
    <text evidence="12">The sequence shown here is derived from an EMBL/GenBank/DDBJ whole genome shotgun (WGS) entry which is preliminary data.</text>
</comment>
<feature type="non-terminal residue" evidence="12">
    <location>
        <position position="1"/>
    </location>
</feature>
<dbReference type="UniPathway" id="UPA00606"/>
<feature type="domain" description="Nucleoside phosphorylase" evidence="11">
    <location>
        <begin position="74"/>
        <end position="284"/>
    </location>
</feature>
<comment type="similarity">
    <text evidence="2">Belongs to the PNP/MTAP phosphorylase family.</text>
</comment>
<evidence type="ECO:0000256" key="5">
    <source>
        <dbReference type="ARBA" id="ARBA00022679"/>
    </source>
</evidence>
<comment type="catalytic activity">
    <reaction evidence="9">
        <text>guanosine + phosphate = alpha-D-ribose 1-phosphate + guanine</text>
        <dbReference type="Rhea" id="RHEA:13233"/>
        <dbReference type="ChEBI" id="CHEBI:16235"/>
        <dbReference type="ChEBI" id="CHEBI:16750"/>
        <dbReference type="ChEBI" id="CHEBI:43474"/>
        <dbReference type="ChEBI" id="CHEBI:57720"/>
        <dbReference type="EC" id="2.4.2.1"/>
    </reaction>
</comment>
<evidence type="ECO:0000313" key="13">
    <source>
        <dbReference type="Proteomes" id="UP000055048"/>
    </source>
</evidence>
<protein>
    <recommendedName>
        <fullName evidence="3">purine-nucleoside phosphorylase</fullName>
        <ecNumber evidence="3">2.4.2.1</ecNumber>
    </recommendedName>
    <alternativeName>
        <fullName evidence="10">Inosine-guanosine phosphorylase</fullName>
    </alternativeName>
</protein>
<evidence type="ECO:0000256" key="1">
    <source>
        <dbReference type="ARBA" id="ARBA00005058"/>
    </source>
</evidence>
<dbReference type="Gene3D" id="3.40.50.1580">
    <property type="entry name" value="Nucleoside phosphorylase domain"/>
    <property type="match status" value="1"/>
</dbReference>
<name>A0A0V0UAL5_9BILA</name>
<evidence type="ECO:0000313" key="12">
    <source>
        <dbReference type="EMBL" id="KRX48219.1"/>
    </source>
</evidence>
<dbReference type="Pfam" id="PF01048">
    <property type="entry name" value="PNP_UDP_1"/>
    <property type="match status" value="1"/>
</dbReference>